<gene>
    <name evidence="14" type="primary">jg23975</name>
    <name evidence="14" type="ORF">PAEG_LOCUS13183</name>
</gene>
<proteinExistence type="inferred from homology"/>
<evidence type="ECO:0000256" key="4">
    <source>
        <dbReference type="ARBA" id="ARBA00004406"/>
    </source>
</evidence>
<dbReference type="GO" id="GO:0005506">
    <property type="term" value="F:iron ion binding"/>
    <property type="evidence" value="ECO:0007669"/>
    <property type="project" value="InterPro"/>
</dbReference>
<name>A0A8S4RE38_9NEOP</name>
<protein>
    <submittedName>
        <fullName evidence="14">Jg23975 protein</fullName>
    </submittedName>
</protein>
<evidence type="ECO:0000256" key="7">
    <source>
        <dbReference type="ARBA" id="ARBA00022723"/>
    </source>
</evidence>
<keyword evidence="6" id="KW-0349">Heme</keyword>
<comment type="subcellular location">
    <subcellularLocation>
        <location evidence="4">Endoplasmic reticulum membrane</location>
        <topology evidence="4">Peripheral membrane protein</topology>
    </subcellularLocation>
    <subcellularLocation>
        <location evidence="3">Microsome membrane</location>
        <topology evidence="3">Peripheral membrane protein</topology>
    </subcellularLocation>
</comment>
<evidence type="ECO:0000256" key="11">
    <source>
        <dbReference type="ARBA" id="ARBA00023004"/>
    </source>
</evidence>
<comment type="cofactor">
    <cofactor evidence="1">
        <name>heme</name>
        <dbReference type="ChEBI" id="CHEBI:30413"/>
    </cofactor>
</comment>
<keyword evidence="11" id="KW-0408">Iron</keyword>
<dbReference type="GO" id="GO:0005789">
    <property type="term" value="C:endoplasmic reticulum membrane"/>
    <property type="evidence" value="ECO:0007669"/>
    <property type="project" value="UniProtKB-SubCell"/>
</dbReference>
<dbReference type="InterPro" id="IPR036396">
    <property type="entry name" value="Cyt_P450_sf"/>
</dbReference>
<dbReference type="InterPro" id="IPR002401">
    <property type="entry name" value="Cyt_P450_E_grp-I"/>
</dbReference>
<dbReference type="AlphaFoldDB" id="A0A8S4RE38"/>
<dbReference type="GO" id="GO:0016705">
    <property type="term" value="F:oxidoreductase activity, acting on paired donors, with incorporation or reduction of molecular oxygen"/>
    <property type="evidence" value="ECO:0007669"/>
    <property type="project" value="InterPro"/>
</dbReference>
<dbReference type="InterPro" id="IPR001128">
    <property type="entry name" value="Cyt_P450"/>
</dbReference>
<comment type="function">
    <text evidence="2">May be involved in the metabolism of insect hormones and in the breakdown of synthetic insecticides.</text>
</comment>
<evidence type="ECO:0000256" key="5">
    <source>
        <dbReference type="ARBA" id="ARBA00010617"/>
    </source>
</evidence>
<keyword evidence="10" id="KW-0560">Oxidoreductase</keyword>
<evidence type="ECO:0000256" key="8">
    <source>
        <dbReference type="ARBA" id="ARBA00022824"/>
    </source>
</evidence>
<comment type="similarity">
    <text evidence="5">Belongs to the cytochrome P450 family.</text>
</comment>
<evidence type="ECO:0000256" key="13">
    <source>
        <dbReference type="ARBA" id="ARBA00023136"/>
    </source>
</evidence>
<dbReference type="Pfam" id="PF00067">
    <property type="entry name" value="p450"/>
    <property type="match status" value="1"/>
</dbReference>
<evidence type="ECO:0000256" key="2">
    <source>
        <dbReference type="ARBA" id="ARBA00003690"/>
    </source>
</evidence>
<evidence type="ECO:0000256" key="6">
    <source>
        <dbReference type="ARBA" id="ARBA00022617"/>
    </source>
</evidence>
<dbReference type="OrthoDB" id="1470350at2759"/>
<dbReference type="Gene3D" id="1.10.630.10">
    <property type="entry name" value="Cytochrome P450"/>
    <property type="match status" value="2"/>
</dbReference>
<accession>A0A8S4RE38</accession>
<comment type="caution">
    <text evidence="14">The sequence shown here is derived from an EMBL/GenBank/DDBJ whole genome shotgun (WGS) entry which is preliminary data.</text>
</comment>
<dbReference type="PRINTS" id="PR00385">
    <property type="entry name" value="P450"/>
</dbReference>
<evidence type="ECO:0000313" key="15">
    <source>
        <dbReference type="Proteomes" id="UP000838756"/>
    </source>
</evidence>
<evidence type="ECO:0000256" key="3">
    <source>
        <dbReference type="ARBA" id="ARBA00004174"/>
    </source>
</evidence>
<reference evidence="14" key="1">
    <citation type="submission" date="2022-03" db="EMBL/GenBank/DDBJ databases">
        <authorList>
            <person name="Lindestad O."/>
        </authorList>
    </citation>
    <scope>NUCLEOTIDE SEQUENCE</scope>
</reference>
<dbReference type="EMBL" id="CAKXAJ010025135">
    <property type="protein sequence ID" value="CAH2235549.1"/>
    <property type="molecule type" value="Genomic_DNA"/>
</dbReference>
<dbReference type="GO" id="GO:0020037">
    <property type="term" value="F:heme binding"/>
    <property type="evidence" value="ECO:0007669"/>
    <property type="project" value="InterPro"/>
</dbReference>
<sequence length="364" mass="42180">MQNLHNTLITDTKCNTKGFLYEFIKPWLKEGLLTSKDSKWHQRKKLLTPAFHLNVLTNYKSIIEENCQKFVENLKELINEPKSDIAPYINDFALNSICETAMGTKLDDEDNSFGKIYKKAIYELGQYAVYRAQRVWLYPNIIFKFTDTGRKQECVLKNLSSFRDRVIENRRNYYNNPNNNIIDEINDKENNVEISGKKKMALLDLLLQAEKDGVIDANGIGEEVDTFMFGGHDTSANTLQFTMMLLANNQYAQEKLVKECNEIFGSSKRSADISDLAQMKYLECCIKESMRLYPPLPSLNRTVKQEITLGQKFAMMELKVALSALLRRYRLLPVTKPNDIIFVMDFVLRIKEPIYVKLELRSEA</sequence>
<keyword evidence="9" id="KW-0492">Microsome</keyword>
<dbReference type="SUPFAM" id="SSF48264">
    <property type="entry name" value="Cytochrome P450"/>
    <property type="match status" value="1"/>
</dbReference>
<dbReference type="GO" id="GO:0004497">
    <property type="term" value="F:monooxygenase activity"/>
    <property type="evidence" value="ECO:0007669"/>
    <property type="project" value="UniProtKB-KW"/>
</dbReference>
<evidence type="ECO:0000256" key="12">
    <source>
        <dbReference type="ARBA" id="ARBA00023033"/>
    </source>
</evidence>
<keyword evidence="15" id="KW-1185">Reference proteome</keyword>
<dbReference type="PANTHER" id="PTHR24291:SF189">
    <property type="entry name" value="CYTOCHROME P450 4C3-RELATED"/>
    <property type="match status" value="1"/>
</dbReference>
<keyword evidence="7" id="KW-0479">Metal-binding</keyword>
<dbReference type="Proteomes" id="UP000838756">
    <property type="component" value="Unassembled WGS sequence"/>
</dbReference>
<dbReference type="InterPro" id="IPR050196">
    <property type="entry name" value="Cytochrome_P450_Monoox"/>
</dbReference>
<keyword evidence="8" id="KW-0256">Endoplasmic reticulum</keyword>
<evidence type="ECO:0000256" key="9">
    <source>
        <dbReference type="ARBA" id="ARBA00022848"/>
    </source>
</evidence>
<evidence type="ECO:0000256" key="1">
    <source>
        <dbReference type="ARBA" id="ARBA00001971"/>
    </source>
</evidence>
<organism evidence="14 15">
    <name type="scientific">Pararge aegeria aegeria</name>
    <dbReference type="NCBI Taxonomy" id="348720"/>
    <lineage>
        <taxon>Eukaryota</taxon>
        <taxon>Metazoa</taxon>
        <taxon>Ecdysozoa</taxon>
        <taxon>Arthropoda</taxon>
        <taxon>Hexapoda</taxon>
        <taxon>Insecta</taxon>
        <taxon>Pterygota</taxon>
        <taxon>Neoptera</taxon>
        <taxon>Endopterygota</taxon>
        <taxon>Lepidoptera</taxon>
        <taxon>Glossata</taxon>
        <taxon>Ditrysia</taxon>
        <taxon>Papilionoidea</taxon>
        <taxon>Nymphalidae</taxon>
        <taxon>Satyrinae</taxon>
        <taxon>Satyrini</taxon>
        <taxon>Parargina</taxon>
        <taxon>Pararge</taxon>
    </lineage>
</organism>
<keyword evidence="13" id="KW-0472">Membrane</keyword>
<dbReference type="PRINTS" id="PR00463">
    <property type="entry name" value="EP450I"/>
</dbReference>
<keyword evidence="12" id="KW-0503">Monooxygenase</keyword>
<dbReference type="PANTHER" id="PTHR24291">
    <property type="entry name" value="CYTOCHROME P450 FAMILY 4"/>
    <property type="match status" value="1"/>
</dbReference>
<evidence type="ECO:0000313" key="14">
    <source>
        <dbReference type="EMBL" id="CAH2235549.1"/>
    </source>
</evidence>
<evidence type="ECO:0000256" key="10">
    <source>
        <dbReference type="ARBA" id="ARBA00023002"/>
    </source>
</evidence>